<dbReference type="SMART" id="SM00060">
    <property type="entry name" value="FN3"/>
    <property type="match status" value="3"/>
</dbReference>
<feature type="domain" description="Fibronectin type-III" evidence="4">
    <location>
        <begin position="1661"/>
        <end position="1770"/>
    </location>
</feature>
<feature type="compositionally biased region" description="Acidic residues" evidence="3">
    <location>
        <begin position="366"/>
        <end position="378"/>
    </location>
</feature>
<keyword evidence="1" id="KW-0326">Glycosidase</keyword>
<keyword evidence="2" id="KW-0119">Carbohydrate metabolism</keyword>
<dbReference type="RefSeq" id="WP_129191999.1">
    <property type="nucleotide sequence ID" value="NZ_CP035491.1"/>
</dbReference>
<dbReference type="SUPFAM" id="SSF49265">
    <property type="entry name" value="Fibronectin type III"/>
    <property type="match status" value="2"/>
</dbReference>
<dbReference type="GO" id="GO:0000272">
    <property type="term" value="P:polysaccharide catabolic process"/>
    <property type="evidence" value="ECO:0007669"/>
    <property type="project" value="UniProtKB-KW"/>
</dbReference>
<dbReference type="CDD" id="cd00063">
    <property type="entry name" value="FN3"/>
    <property type="match status" value="1"/>
</dbReference>
<evidence type="ECO:0000256" key="2">
    <source>
        <dbReference type="ARBA" id="ARBA00023326"/>
    </source>
</evidence>
<dbReference type="InterPro" id="IPR003961">
    <property type="entry name" value="FN3_dom"/>
</dbReference>
<evidence type="ECO:0000256" key="3">
    <source>
        <dbReference type="SAM" id="MobiDB-lite"/>
    </source>
</evidence>
<keyword evidence="1" id="KW-0378">Hydrolase</keyword>
<dbReference type="Pfam" id="PF17963">
    <property type="entry name" value="Big_9"/>
    <property type="match status" value="4"/>
</dbReference>
<gene>
    <name evidence="5" type="ORF">ET445_15095</name>
</gene>
<dbReference type="InterPro" id="IPR036116">
    <property type="entry name" value="FN3_sf"/>
</dbReference>
<dbReference type="EMBL" id="CP035491">
    <property type="protein sequence ID" value="QAY74454.1"/>
    <property type="molecule type" value="Genomic_DNA"/>
</dbReference>
<sequence>MMRFSDLKAKRSTVITGGAVAALVGLVGGAALVSGGYKAERVDLGDGSVWVVNDRLQSVGRANTIVDELNSVVETGAPHVELVQSGRTVLAVDHAAANVGVIDPTSSTLLDTVPVPPDEPQVAIAGANVVVASAGDVWITPVDGFVDFDPDDDPSLQFGAQAVVSIDGAGIVFAYSPSTGVVERVDAERSSAVSGSWQSATTDAVPQITSVDGRWAVLDPESETLALEGGSVDLSDVLESGDDPLLQKPSVDGTRVVIGTRRGLVLVPLDGTDPTFVADGASGLPAQPVQHGGCLHAAWAGGTAWRSCDGSPGAFVQLDGGIASTSFEFLENGDALVLNDPRSGLTWAAASDHALIDNWDELADEDRADEEVERDDDTQPPTLERAQSDPVAESDVFGARPGRATLLPVLLNDYDPNGDVLVVDSVDGTLPDGVRLDLVSDRQQVQLTLPADASGSLDFGYTINDGRGASARARVSVEVRSPDQNGAPEQLRRPSAIVETGDRVSVPVLGEWVDPDGDPVFLRGASIEGGDFVGASPDGVVVFDERLGTPGSRSVLLAVSDGRDTGSGALRIDVKAAGEAELVAEPFVVLANAGEEVRIEPLRHVRGGSGPVRLVDVPAKPDATISADLDGGVFRFTSDDVRTHYLEYAATDGIRTVTGVIRVEVRTPPERATTPITVPHTAFLKPQEAAEVDVLASDIDPTGGVLVLTGLPVDAGELGVRAEIVEHRILRVTLDRPLELGSTEIRYRVSNGLASADGVVTLVEVPVPERRQPPVAVSDRISARTGDVVDVPVLANDVHPDGYPLTLAQDLVQAPERGLLFVAGDRLRYLAPDEPGEYHAAYRVEGPDGQGVETTVELLVRPADPETNSPPVPTTVTARAVAGESIRIPIPLGSTDPDGDSVELLGQSSNPERGVVAGRGADWLEYRASAYSPGTDTFRYEVVDALGARAVGTVRVGIAPRPDTAMPPVATADTVTVRPGRSVAVRVLANDSDPEGTSLTIISTEAIEGDARAEIVDDTVVIDIPDAEGSYSFLYTVQNARLATASNYVRVVARADAPLVRPEASDTVLGLSDIIGRDTVDADVLRNVFIADADVADARVTLVDPDTVGARVRADGSIRIDVEAKRRIIPFRVSHPDDPTLGAIALVRVPGRDDAVPQLRADAPDVRVESGEEVRIELDDFVIAASGRPVRLTDAASVRASHSDDSDLVVDEDTLRFRSAVGYFGPASLSFTVTDGETPDDPTARTGTIVIPIDVRLAAGQPPVFLGTVLDFEPGETKTIDLGVLTSHPSPGADDGLVFTTGPVPNDFDVSRNGDDLTIHASERAVQGTRSALSIGVSTGTGVAGTAGIIELRVAPSTKPLADPVPDVAVAARGTTTTIDVLANDRAGNPFPKVPLRVVGVRGVDADSLPEGVRIEPSEDRSTLTVSVSRTAAAVDTTVQYQVADATGDPSRFTWGLVTVQVQDRPDPVTGARVSGFGDRRLQVEFGAGAYNNSAIADYQVTLLDQATREQISTTACTATTCSVPTAGNGRDHAVVVRIQARNAIGLSDPVEVPTAVWSDVVPPAPASLTVRPLDGALRIEWPPVASTGGSGVRAYVVTVGGVSAEVGAAAACTVSACTYEAKQLANGSQVPVEVSARNDAYPALADWNGATAVATPFGSPIAGAVSVAGDAATGTVTVSWSPFDGNGDAVAGYFVQRLVAGDARVPTGPQACRVSSPAPGEVIAPTGGGNVAEMVRTGADASSVRFSGALQESATYSFVVWAFNRAGCTHGDVVGTVVRPAPGAIGGVASEMGWLGDTTWDRYISGVDGGSSVVQIVAVDAGGVRIGQPASFSGTGWLRELLNRPYGETAWFQVRACTVWGSCGPWSQTFPAGESPTLTFEVPGRTWNAGIMTWTWAGPPDNRGLPAAFRCGVEGDETGVASQTPVACIVPGATSESRVWFDVEVAGVTARFWNR</sequence>
<dbReference type="Gene3D" id="2.60.40.10">
    <property type="entry name" value="Immunoglobulins"/>
    <property type="match status" value="3"/>
</dbReference>
<evidence type="ECO:0000259" key="4">
    <source>
        <dbReference type="SMART" id="SM00060"/>
    </source>
</evidence>
<proteinExistence type="predicted"/>
<keyword evidence="2" id="KW-0624">Polysaccharide degradation</keyword>
<keyword evidence="6" id="KW-1185">Reference proteome</keyword>
<dbReference type="OrthoDB" id="5241356at2"/>
<accession>A0A4P6FEU0</accession>
<protein>
    <submittedName>
        <fullName evidence="5">Fibronectin type III domain-containing protein</fullName>
    </submittedName>
</protein>
<evidence type="ECO:0000256" key="1">
    <source>
        <dbReference type="ARBA" id="ARBA00023295"/>
    </source>
</evidence>
<feature type="domain" description="Fibronectin type-III" evidence="4">
    <location>
        <begin position="1466"/>
        <end position="1548"/>
    </location>
</feature>
<dbReference type="GO" id="GO:0016798">
    <property type="term" value="F:hydrolase activity, acting on glycosyl bonds"/>
    <property type="evidence" value="ECO:0007669"/>
    <property type="project" value="UniProtKB-KW"/>
</dbReference>
<dbReference type="Proteomes" id="UP000291259">
    <property type="component" value="Chromosome"/>
</dbReference>
<evidence type="ECO:0000313" key="6">
    <source>
        <dbReference type="Proteomes" id="UP000291259"/>
    </source>
</evidence>
<feature type="domain" description="Fibronectin type-III" evidence="4">
    <location>
        <begin position="1563"/>
        <end position="1644"/>
    </location>
</feature>
<reference evidence="5 6" key="1">
    <citation type="submission" date="2019-01" db="EMBL/GenBank/DDBJ databases">
        <title>Genome sequencing of strain FW100M-8.</title>
        <authorList>
            <person name="Heo J."/>
            <person name="Kim S.-J."/>
            <person name="Kim J.-S."/>
            <person name="Hong S.-B."/>
            <person name="Kwon S.-W."/>
        </authorList>
    </citation>
    <scope>NUCLEOTIDE SEQUENCE [LARGE SCALE GENOMIC DNA]</scope>
    <source>
        <strain evidence="5 6">FW100M-8</strain>
    </source>
</reference>
<name>A0A4P6FEU0_9MICO</name>
<feature type="region of interest" description="Disordered" evidence="3">
    <location>
        <begin position="366"/>
        <end position="396"/>
    </location>
</feature>
<dbReference type="InterPro" id="IPR013783">
    <property type="entry name" value="Ig-like_fold"/>
</dbReference>
<organism evidence="5 6">
    <name type="scientific">Agromyces protaetiae</name>
    <dbReference type="NCBI Taxonomy" id="2509455"/>
    <lineage>
        <taxon>Bacteria</taxon>
        <taxon>Bacillati</taxon>
        <taxon>Actinomycetota</taxon>
        <taxon>Actinomycetes</taxon>
        <taxon>Micrococcales</taxon>
        <taxon>Microbacteriaceae</taxon>
        <taxon>Agromyces</taxon>
    </lineage>
</organism>
<evidence type="ECO:0000313" key="5">
    <source>
        <dbReference type="EMBL" id="QAY74454.1"/>
    </source>
</evidence>
<dbReference type="KEGG" id="agf:ET445_15095"/>